<dbReference type="GO" id="GO:0005886">
    <property type="term" value="C:plasma membrane"/>
    <property type="evidence" value="ECO:0007669"/>
    <property type="project" value="UniProtKB-SubCell"/>
</dbReference>
<keyword evidence="3" id="KW-1003">Cell membrane</keyword>
<name>A0A0P9N9A0_PSESX</name>
<keyword evidence="6 7" id="KW-0472">Membrane</keyword>
<protein>
    <submittedName>
        <fullName evidence="9">Sulfonate ABC transporter permease</fullName>
    </submittedName>
</protein>
<keyword evidence="5 7" id="KW-1133">Transmembrane helix</keyword>
<evidence type="ECO:0000313" key="9">
    <source>
        <dbReference type="EMBL" id="KPW93945.1"/>
    </source>
</evidence>
<feature type="domain" description="ABC transmembrane type-1" evidence="8">
    <location>
        <begin position="127"/>
        <end position="307"/>
    </location>
</feature>
<feature type="transmembrane region" description="Helical" evidence="7">
    <location>
        <begin position="134"/>
        <end position="155"/>
    </location>
</feature>
<dbReference type="InterPro" id="IPR035906">
    <property type="entry name" value="MetI-like_sf"/>
</dbReference>
<dbReference type="SUPFAM" id="SSF161098">
    <property type="entry name" value="MetI-like"/>
    <property type="match status" value="1"/>
</dbReference>
<dbReference type="InterPro" id="IPR000515">
    <property type="entry name" value="MetI-like"/>
</dbReference>
<evidence type="ECO:0000256" key="4">
    <source>
        <dbReference type="ARBA" id="ARBA00022692"/>
    </source>
</evidence>
<dbReference type="GO" id="GO:0042918">
    <property type="term" value="P:alkanesulfonate transmembrane transport"/>
    <property type="evidence" value="ECO:0007669"/>
    <property type="project" value="UniProtKB-ARBA"/>
</dbReference>
<dbReference type="EMBL" id="LJQD01000333">
    <property type="protein sequence ID" value="KPW93945.1"/>
    <property type="molecule type" value="Genomic_DNA"/>
</dbReference>
<sequence>MLTIGLEPNRISLGFLMHIAWCSYCVGCVTPDLPRKDAPMSDTTLNPADPGFLVVNKPEQRRASEQHRQRRQVPGSVLRLLSPLALLLLWELASQTGLLPSRVIAAPSQIGGTLWSMIVSGELAVHLWVSLQRALLGLSIGVSIGVVAALITGLSRRGEIALDSPMQMLRTIPSLALVPLFILWFGIGEFTKVALIVMGTTFPVYLNLFSGIRNIDPKLIEAANTLGLSRRELIWHVILPGSLPSFFVGLRYSLGISWLALVFVEQINTTAGIGFLASDARDFMRTDVIVICLLIYSVLGLVIDGIIRTLERYALAWRPTFVRN</sequence>
<evidence type="ECO:0000256" key="6">
    <source>
        <dbReference type="ARBA" id="ARBA00023136"/>
    </source>
</evidence>
<feature type="transmembrane region" description="Helical" evidence="7">
    <location>
        <begin position="233"/>
        <end position="250"/>
    </location>
</feature>
<evidence type="ECO:0000256" key="5">
    <source>
        <dbReference type="ARBA" id="ARBA00022989"/>
    </source>
</evidence>
<feature type="transmembrane region" description="Helical" evidence="7">
    <location>
        <begin position="288"/>
        <end position="307"/>
    </location>
</feature>
<dbReference type="Pfam" id="PF00528">
    <property type="entry name" value="BPD_transp_1"/>
    <property type="match status" value="1"/>
</dbReference>
<accession>A0A0P9N9A0</accession>
<gene>
    <name evidence="9" type="ORF">ALO79_05558</name>
</gene>
<dbReference type="PATRIC" id="fig|264450.4.peg.13"/>
<comment type="subcellular location">
    <subcellularLocation>
        <location evidence="1 7">Cell membrane</location>
        <topology evidence="1 7">Multi-pass membrane protein</topology>
    </subcellularLocation>
</comment>
<dbReference type="Proteomes" id="UP000050381">
    <property type="component" value="Unassembled WGS sequence"/>
</dbReference>
<evidence type="ECO:0000256" key="2">
    <source>
        <dbReference type="ARBA" id="ARBA00022448"/>
    </source>
</evidence>
<evidence type="ECO:0000256" key="7">
    <source>
        <dbReference type="RuleBase" id="RU363032"/>
    </source>
</evidence>
<feature type="transmembrane region" description="Helical" evidence="7">
    <location>
        <begin position="193"/>
        <end position="212"/>
    </location>
</feature>
<evidence type="ECO:0000256" key="3">
    <source>
        <dbReference type="ARBA" id="ARBA00022475"/>
    </source>
</evidence>
<dbReference type="PANTHER" id="PTHR30151">
    <property type="entry name" value="ALKANE SULFONATE ABC TRANSPORTER-RELATED, MEMBRANE SUBUNIT"/>
    <property type="match status" value="1"/>
</dbReference>
<keyword evidence="4 7" id="KW-0812">Transmembrane</keyword>
<evidence type="ECO:0000259" key="8">
    <source>
        <dbReference type="PROSITE" id="PS50928"/>
    </source>
</evidence>
<feature type="transmembrane region" description="Helical" evidence="7">
    <location>
        <begin position="167"/>
        <end position="187"/>
    </location>
</feature>
<evidence type="ECO:0000256" key="1">
    <source>
        <dbReference type="ARBA" id="ARBA00004651"/>
    </source>
</evidence>
<feature type="transmembrane region" description="Helical" evidence="7">
    <location>
        <begin position="256"/>
        <end position="276"/>
    </location>
</feature>
<dbReference type="PANTHER" id="PTHR30151:SF38">
    <property type="entry name" value="ALIPHATIC SULFONATES TRANSPORT PERMEASE PROTEIN SSUC-RELATED"/>
    <property type="match status" value="1"/>
</dbReference>
<organism evidence="9 10">
    <name type="scientific">Pseudomonas syringae pv. castaneae</name>
    <dbReference type="NCBI Taxonomy" id="264450"/>
    <lineage>
        <taxon>Bacteria</taxon>
        <taxon>Pseudomonadati</taxon>
        <taxon>Pseudomonadota</taxon>
        <taxon>Gammaproteobacteria</taxon>
        <taxon>Pseudomonadales</taxon>
        <taxon>Pseudomonadaceae</taxon>
        <taxon>Pseudomonas</taxon>
        <taxon>Pseudomonas syringae</taxon>
    </lineage>
</organism>
<dbReference type="CDD" id="cd06261">
    <property type="entry name" value="TM_PBP2"/>
    <property type="match status" value="1"/>
</dbReference>
<keyword evidence="2 7" id="KW-0813">Transport</keyword>
<dbReference type="FunFam" id="1.10.3720.10:FF:000003">
    <property type="entry name" value="Aliphatic sulfonate ABC transporter permease"/>
    <property type="match status" value="1"/>
</dbReference>
<dbReference type="PROSITE" id="PS50928">
    <property type="entry name" value="ABC_TM1"/>
    <property type="match status" value="1"/>
</dbReference>
<dbReference type="Gene3D" id="1.10.3720.10">
    <property type="entry name" value="MetI-like"/>
    <property type="match status" value="1"/>
</dbReference>
<evidence type="ECO:0000313" key="10">
    <source>
        <dbReference type="Proteomes" id="UP000050381"/>
    </source>
</evidence>
<comment type="similarity">
    <text evidence="7">Belongs to the binding-protein-dependent transport system permease family.</text>
</comment>
<dbReference type="AlphaFoldDB" id="A0A0P9N9A0"/>
<reference evidence="9 10" key="1">
    <citation type="submission" date="2015-09" db="EMBL/GenBank/DDBJ databases">
        <title>Genome announcement of multiple Pseudomonas syringae strains.</title>
        <authorList>
            <person name="Thakur S."/>
            <person name="Wang P.W."/>
            <person name="Gong Y."/>
            <person name="Weir B.S."/>
            <person name="Guttman D.S."/>
        </authorList>
    </citation>
    <scope>NUCLEOTIDE SEQUENCE [LARGE SCALE GENOMIC DNA]</scope>
    <source>
        <strain evidence="9 10">ICMP9419</strain>
    </source>
</reference>
<proteinExistence type="inferred from homology"/>
<comment type="caution">
    <text evidence="9">The sequence shown here is derived from an EMBL/GenBank/DDBJ whole genome shotgun (WGS) entry which is preliminary data.</text>
</comment>